<name>A0A2T0M2H0_9PSEU</name>
<dbReference type="InterPro" id="IPR003658">
    <property type="entry name" value="Anti-sigma_ant"/>
</dbReference>
<dbReference type="GO" id="GO:0043856">
    <property type="term" value="F:anti-sigma factor antagonist activity"/>
    <property type="evidence" value="ECO:0007669"/>
    <property type="project" value="InterPro"/>
</dbReference>
<dbReference type="AlphaFoldDB" id="A0A2T0M2H0"/>
<comment type="similarity">
    <text evidence="1 2">Belongs to the anti-sigma-factor antagonist family.</text>
</comment>
<dbReference type="Proteomes" id="UP000238362">
    <property type="component" value="Unassembled WGS sequence"/>
</dbReference>
<dbReference type="EMBL" id="PVNH01000001">
    <property type="protein sequence ID" value="PRX50938.1"/>
    <property type="molecule type" value="Genomic_DNA"/>
</dbReference>
<accession>A0A2T0M2H0</accession>
<sequence length="117" mass="12411">MSEVCRVTTDQVGSVVVARLAGEIDVRNAVSVEARLVRVVDEAAGAVVLDLRGVTFLASSGLSMLVRVHERCRERDLPWHLVAATREVLRPLEVTGLRAELPVVDSVEAALAAGGVG</sequence>
<dbReference type="OrthoDB" id="3696440at2"/>
<dbReference type="NCBIfam" id="TIGR00377">
    <property type="entry name" value="ant_ant_sig"/>
    <property type="match status" value="1"/>
</dbReference>
<feature type="domain" description="STAS" evidence="3">
    <location>
        <begin position="5"/>
        <end position="114"/>
    </location>
</feature>
<dbReference type="CDD" id="cd07043">
    <property type="entry name" value="STAS_anti-anti-sigma_factors"/>
    <property type="match status" value="1"/>
</dbReference>
<evidence type="ECO:0000259" key="3">
    <source>
        <dbReference type="PROSITE" id="PS50801"/>
    </source>
</evidence>
<dbReference type="RefSeq" id="WP_106176480.1">
    <property type="nucleotide sequence ID" value="NZ_PVNH01000001.1"/>
</dbReference>
<comment type="caution">
    <text evidence="4">The sequence shown here is derived from an EMBL/GenBank/DDBJ whole genome shotgun (WGS) entry which is preliminary data.</text>
</comment>
<reference evidence="4 5" key="1">
    <citation type="submission" date="2018-03" db="EMBL/GenBank/DDBJ databases">
        <title>Genomic Encyclopedia of Type Strains, Phase III (KMG-III): the genomes of soil and plant-associated and newly described type strains.</title>
        <authorList>
            <person name="Whitman W."/>
        </authorList>
    </citation>
    <scope>NUCLEOTIDE SEQUENCE [LARGE SCALE GENOMIC DNA]</scope>
    <source>
        <strain evidence="4 5">CGMCC 4.7125</strain>
    </source>
</reference>
<protein>
    <recommendedName>
        <fullName evidence="2">Anti-sigma factor antagonist</fullName>
    </recommendedName>
</protein>
<dbReference type="SUPFAM" id="SSF52091">
    <property type="entry name" value="SpoIIaa-like"/>
    <property type="match status" value="1"/>
</dbReference>
<dbReference type="PANTHER" id="PTHR33495">
    <property type="entry name" value="ANTI-SIGMA FACTOR ANTAGONIST TM_1081-RELATED-RELATED"/>
    <property type="match status" value="1"/>
</dbReference>
<organism evidence="4 5">
    <name type="scientific">Prauserella shujinwangii</name>
    <dbReference type="NCBI Taxonomy" id="1453103"/>
    <lineage>
        <taxon>Bacteria</taxon>
        <taxon>Bacillati</taxon>
        <taxon>Actinomycetota</taxon>
        <taxon>Actinomycetes</taxon>
        <taxon>Pseudonocardiales</taxon>
        <taxon>Pseudonocardiaceae</taxon>
        <taxon>Prauserella</taxon>
    </lineage>
</organism>
<evidence type="ECO:0000313" key="5">
    <source>
        <dbReference type="Proteomes" id="UP000238362"/>
    </source>
</evidence>
<dbReference type="Gene3D" id="3.30.750.24">
    <property type="entry name" value="STAS domain"/>
    <property type="match status" value="1"/>
</dbReference>
<keyword evidence="5" id="KW-1185">Reference proteome</keyword>
<dbReference type="InterPro" id="IPR002645">
    <property type="entry name" value="STAS_dom"/>
</dbReference>
<dbReference type="PANTHER" id="PTHR33495:SF2">
    <property type="entry name" value="ANTI-SIGMA FACTOR ANTAGONIST TM_1081-RELATED"/>
    <property type="match status" value="1"/>
</dbReference>
<proteinExistence type="inferred from homology"/>
<gene>
    <name evidence="4" type="ORF">B0I33_10189</name>
</gene>
<evidence type="ECO:0000256" key="2">
    <source>
        <dbReference type="RuleBase" id="RU003749"/>
    </source>
</evidence>
<dbReference type="Pfam" id="PF01740">
    <property type="entry name" value="STAS"/>
    <property type="match status" value="1"/>
</dbReference>
<dbReference type="PROSITE" id="PS50801">
    <property type="entry name" value="STAS"/>
    <property type="match status" value="1"/>
</dbReference>
<dbReference type="InterPro" id="IPR036513">
    <property type="entry name" value="STAS_dom_sf"/>
</dbReference>
<evidence type="ECO:0000256" key="1">
    <source>
        <dbReference type="ARBA" id="ARBA00009013"/>
    </source>
</evidence>
<evidence type="ECO:0000313" key="4">
    <source>
        <dbReference type="EMBL" id="PRX50938.1"/>
    </source>
</evidence>